<comment type="caution">
    <text evidence="1">The sequence shown here is derived from an EMBL/GenBank/DDBJ whole genome shotgun (WGS) entry which is preliminary data.</text>
</comment>
<dbReference type="Proteomes" id="UP000887013">
    <property type="component" value="Unassembled WGS sequence"/>
</dbReference>
<evidence type="ECO:0000313" key="1">
    <source>
        <dbReference type="EMBL" id="GFT55301.1"/>
    </source>
</evidence>
<dbReference type="EMBL" id="BMAW01112995">
    <property type="protein sequence ID" value="GFT55301.1"/>
    <property type="molecule type" value="Genomic_DNA"/>
</dbReference>
<keyword evidence="2" id="KW-1185">Reference proteome</keyword>
<evidence type="ECO:0000313" key="2">
    <source>
        <dbReference type="Proteomes" id="UP000887013"/>
    </source>
</evidence>
<name>A0A8X6P7U7_NEPPI</name>
<proteinExistence type="predicted"/>
<gene>
    <name evidence="1" type="ORF">NPIL_525121</name>
</gene>
<accession>A0A8X6P7U7</accession>
<reference evidence="1" key="1">
    <citation type="submission" date="2020-08" db="EMBL/GenBank/DDBJ databases">
        <title>Multicomponent nature underlies the extraordinary mechanical properties of spider dragline silk.</title>
        <authorList>
            <person name="Kono N."/>
            <person name="Nakamura H."/>
            <person name="Mori M."/>
            <person name="Yoshida Y."/>
            <person name="Ohtoshi R."/>
            <person name="Malay A.D."/>
            <person name="Moran D.A.P."/>
            <person name="Tomita M."/>
            <person name="Numata K."/>
            <person name="Arakawa K."/>
        </authorList>
    </citation>
    <scope>NUCLEOTIDE SEQUENCE</scope>
</reference>
<protein>
    <submittedName>
        <fullName evidence="1">Uncharacterized protein</fullName>
    </submittedName>
</protein>
<dbReference type="AlphaFoldDB" id="A0A8X6P7U7"/>
<organism evidence="1 2">
    <name type="scientific">Nephila pilipes</name>
    <name type="common">Giant wood spider</name>
    <name type="synonym">Nephila maculata</name>
    <dbReference type="NCBI Taxonomy" id="299642"/>
    <lineage>
        <taxon>Eukaryota</taxon>
        <taxon>Metazoa</taxon>
        <taxon>Ecdysozoa</taxon>
        <taxon>Arthropoda</taxon>
        <taxon>Chelicerata</taxon>
        <taxon>Arachnida</taxon>
        <taxon>Araneae</taxon>
        <taxon>Araneomorphae</taxon>
        <taxon>Entelegynae</taxon>
        <taxon>Araneoidea</taxon>
        <taxon>Nephilidae</taxon>
        <taxon>Nephila</taxon>
    </lineage>
</organism>
<sequence length="78" mass="8455">MQACSIALKCCIGKRYRFHLKMPDKQELTKSSTAAATQLFVPQYGGRSHRLHGAKSSSSAIITANVPAAPKFMPCNDS</sequence>